<feature type="domain" description="Protein kinase" evidence="12">
    <location>
        <begin position="43"/>
        <end position="311"/>
    </location>
</feature>
<feature type="compositionally biased region" description="Low complexity" evidence="11">
    <location>
        <begin position="799"/>
        <end position="812"/>
    </location>
</feature>
<evidence type="ECO:0000313" key="13">
    <source>
        <dbReference type="EMBL" id="KAK1756470.1"/>
    </source>
</evidence>
<keyword evidence="3" id="KW-0723">Serine/threonine-protein kinase</keyword>
<dbReference type="EC" id="2.7.11.1" evidence="2"/>
<dbReference type="PROSITE" id="PS00107">
    <property type="entry name" value="PROTEIN_KINASE_ATP"/>
    <property type="match status" value="1"/>
</dbReference>
<comment type="caution">
    <text evidence="13">The sequence shown here is derived from an EMBL/GenBank/DDBJ whole genome shotgun (WGS) entry which is preliminary data.</text>
</comment>
<keyword evidence="5 10" id="KW-0547">Nucleotide-binding</keyword>
<feature type="region of interest" description="Disordered" evidence="11">
    <location>
        <begin position="694"/>
        <end position="713"/>
    </location>
</feature>
<dbReference type="EMBL" id="MU839832">
    <property type="protein sequence ID" value="KAK1756470.1"/>
    <property type="molecule type" value="Genomic_DNA"/>
</dbReference>
<proteinExistence type="inferred from homology"/>
<feature type="region of interest" description="Disordered" evidence="11">
    <location>
        <begin position="485"/>
        <end position="536"/>
    </location>
</feature>
<reference evidence="13" key="1">
    <citation type="submission" date="2023-06" db="EMBL/GenBank/DDBJ databases">
        <title>Genome-scale phylogeny and comparative genomics of the fungal order Sordariales.</title>
        <authorList>
            <consortium name="Lawrence Berkeley National Laboratory"/>
            <person name="Hensen N."/>
            <person name="Bonometti L."/>
            <person name="Westerberg I."/>
            <person name="Brannstrom I.O."/>
            <person name="Guillou S."/>
            <person name="Cros-Aarteil S."/>
            <person name="Calhoun S."/>
            <person name="Haridas S."/>
            <person name="Kuo A."/>
            <person name="Mondo S."/>
            <person name="Pangilinan J."/>
            <person name="Riley R."/>
            <person name="Labutti K."/>
            <person name="Andreopoulos B."/>
            <person name="Lipzen A."/>
            <person name="Chen C."/>
            <person name="Yanf M."/>
            <person name="Daum C."/>
            <person name="Ng V."/>
            <person name="Clum A."/>
            <person name="Steindorff A."/>
            <person name="Ohm R."/>
            <person name="Martin F."/>
            <person name="Silar P."/>
            <person name="Natvig D."/>
            <person name="Lalanne C."/>
            <person name="Gautier V."/>
            <person name="Ament-Velasquez S.L."/>
            <person name="Kruys A."/>
            <person name="Hutchinson M.I."/>
            <person name="Powell A.J."/>
            <person name="Barry K."/>
            <person name="Miller A.N."/>
            <person name="Grigoriev I.V."/>
            <person name="Debuchy R."/>
            <person name="Gladieux P."/>
            <person name="Thoren M.H."/>
            <person name="Johannesson H."/>
        </authorList>
    </citation>
    <scope>NUCLEOTIDE SEQUENCE</scope>
    <source>
        <strain evidence="13">PSN4</strain>
    </source>
</reference>
<dbReference type="Pfam" id="PF00069">
    <property type="entry name" value="Pkinase"/>
    <property type="match status" value="1"/>
</dbReference>
<feature type="region of interest" description="Disordered" evidence="11">
    <location>
        <begin position="442"/>
        <end position="465"/>
    </location>
</feature>
<dbReference type="GO" id="GO:0004674">
    <property type="term" value="F:protein serine/threonine kinase activity"/>
    <property type="evidence" value="ECO:0007669"/>
    <property type="project" value="UniProtKB-KW"/>
</dbReference>
<feature type="compositionally biased region" description="Polar residues" evidence="11">
    <location>
        <begin position="699"/>
        <end position="713"/>
    </location>
</feature>
<evidence type="ECO:0000256" key="6">
    <source>
        <dbReference type="ARBA" id="ARBA00022777"/>
    </source>
</evidence>
<feature type="compositionally biased region" description="Pro residues" evidence="11">
    <location>
        <begin position="867"/>
        <end position="876"/>
    </location>
</feature>
<feature type="binding site" evidence="10">
    <location>
        <position position="74"/>
    </location>
    <ligand>
        <name>ATP</name>
        <dbReference type="ChEBI" id="CHEBI:30616"/>
    </ligand>
</feature>
<dbReference type="GO" id="GO:0005524">
    <property type="term" value="F:ATP binding"/>
    <property type="evidence" value="ECO:0007669"/>
    <property type="project" value="UniProtKB-UniRule"/>
</dbReference>
<accession>A0AAJ0BDV6</accession>
<evidence type="ECO:0000259" key="12">
    <source>
        <dbReference type="PROSITE" id="PS50011"/>
    </source>
</evidence>
<organism evidence="13 14">
    <name type="scientific">Echria macrotheca</name>
    <dbReference type="NCBI Taxonomy" id="438768"/>
    <lineage>
        <taxon>Eukaryota</taxon>
        <taxon>Fungi</taxon>
        <taxon>Dikarya</taxon>
        <taxon>Ascomycota</taxon>
        <taxon>Pezizomycotina</taxon>
        <taxon>Sordariomycetes</taxon>
        <taxon>Sordariomycetidae</taxon>
        <taxon>Sordariales</taxon>
        <taxon>Schizotheciaceae</taxon>
        <taxon>Echria</taxon>
    </lineage>
</organism>
<evidence type="ECO:0000256" key="10">
    <source>
        <dbReference type="PROSITE-ProRule" id="PRU10141"/>
    </source>
</evidence>
<evidence type="ECO:0000256" key="8">
    <source>
        <dbReference type="ARBA" id="ARBA00047899"/>
    </source>
</evidence>
<gene>
    <name evidence="13" type="ORF">QBC47DRAFT_380008</name>
</gene>
<evidence type="ECO:0000256" key="1">
    <source>
        <dbReference type="ARBA" id="ARBA00008874"/>
    </source>
</evidence>
<protein>
    <recommendedName>
        <fullName evidence="2">non-specific serine/threonine protein kinase</fullName>
        <ecNumber evidence="2">2.7.11.1</ecNumber>
    </recommendedName>
</protein>
<dbReference type="Gene3D" id="1.10.510.10">
    <property type="entry name" value="Transferase(Phosphotransferase) domain 1"/>
    <property type="match status" value="1"/>
</dbReference>
<evidence type="ECO:0000256" key="4">
    <source>
        <dbReference type="ARBA" id="ARBA00022679"/>
    </source>
</evidence>
<keyword evidence="14" id="KW-1185">Reference proteome</keyword>
<keyword evidence="7 10" id="KW-0067">ATP-binding</keyword>
<feature type="compositionally biased region" description="Low complexity" evidence="11">
    <location>
        <begin position="837"/>
        <end position="853"/>
    </location>
</feature>
<sequence>MPNLQHLERELSGLKQKAIEDARKAQAAILNDCAEADREPPPYLLSELIGKGSYGRVYKASDTRAKPPRLVAVKIISIEEGDTVSPRMADTFKDILREVNTLKLLSSTGAKNINFVLDTILVGPSVWIITEYCAGGSVASLMRPTGGLPEKWIIPILREVAEALFWVHRQGIIHRDIKCANVLVTDAGGVQLCDFGVAGIMETKFDKRSTVTGTIHWMAPELFDAPEDVSYGMEVDIWAFGSLAYEVASGLPPNATANIALSQFGSYLKHYCPRLEGDKYSDGLKDLVAFCMVEEPSQRPRIEEIQQHRYLFNTQEEYPTESLAKLVSAYRLWEAQGGIRRSLFCAGGAQGSANETESRSENDEWDFGDNEDMFLDDSEDAKAVYDAYGVSFDPPSEEPTVQLRQGRRRRPPKNMPQLKAPLEKVFDPNTLSSYGDNTRAFYGLSGGRDPSPPRGSDLPLRSMSQDSTVRESLIDLDASGGDTLTRYGDAETIRPVGAKPADSGLEDPARRKTQDWTFPSMTAAESALEDPERRKTQDWTFAAATPAAESPDGEPWQFFDEQPAASNLPLREASHSGSNSRSERRVTLTVPPSQNRGSTLSLIDLDASLVEPPLSAFPFPAQSHAMTMDNGSFNNPSRASNASLIDLDAGIYEMPRPATADPYVPPESAPAGGPSNRDSSLSLINLDEATVDDVPRPSTAWSTMSPGSVNESTPFDLEYEIQTLPTYREREPSMYVREREPSLYVREPSMYVAADGPEDPELAALRESTPSPTSSSPPPTRNGTSSRGGSRGNIQLRIPSSPMSLSVPPSRMGSISSSITAVSIAQQRLGLGLGIPRIPSPSSLRSARGSLSGFHGEDRGPGTAIVPPLPPLPSPPSATALQGNAAREELKQELQSMIASLNEHLQHAAEYLSALPVRQVGASQVDASASASTGLGVSGLREEVV</sequence>
<dbReference type="SMART" id="SM00220">
    <property type="entry name" value="S_TKc"/>
    <property type="match status" value="1"/>
</dbReference>
<keyword evidence="4" id="KW-0808">Transferase</keyword>
<feature type="region of interest" description="Disordered" evidence="11">
    <location>
        <begin position="837"/>
        <end position="881"/>
    </location>
</feature>
<comment type="catalytic activity">
    <reaction evidence="9">
        <text>L-seryl-[protein] + ATP = O-phospho-L-seryl-[protein] + ADP + H(+)</text>
        <dbReference type="Rhea" id="RHEA:17989"/>
        <dbReference type="Rhea" id="RHEA-COMP:9863"/>
        <dbReference type="Rhea" id="RHEA-COMP:11604"/>
        <dbReference type="ChEBI" id="CHEBI:15378"/>
        <dbReference type="ChEBI" id="CHEBI:29999"/>
        <dbReference type="ChEBI" id="CHEBI:30616"/>
        <dbReference type="ChEBI" id="CHEBI:83421"/>
        <dbReference type="ChEBI" id="CHEBI:456216"/>
        <dbReference type="EC" id="2.7.11.1"/>
    </reaction>
</comment>
<keyword evidence="6" id="KW-0418">Kinase</keyword>
<feature type="region of interest" description="Disordered" evidence="11">
    <location>
        <begin position="762"/>
        <end position="812"/>
    </location>
</feature>
<dbReference type="PROSITE" id="PS50011">
    <property type="entry name" value="PROTEIN_KINASE_DOM"/>
    <property type="match status" value="1"/>
</dbReference>
<dbReference type="InterPro" id="IPR017441">
    <property type="entry name" value="Protein_kinase_ATP_BS"/>
</dbReference>
<evidence type="ECO:0000256" key="7">
    <source>
        <dbReference type="ARBA" id="ARBA00022840"/>
    </source>
</evidence>
<dbReference type="GO" id="GO:0005737">
    <property type="term" value="C:cytoplasm"/>
    <property type="evidence" value="ECO:0007669"/>
    <property type="project" value="TreeGrafter"/>
</dbReference>
<feature type="region of interest" description="Disordered" evidence="11">
    <location>
        <begin position="656"/>
        <end position="679"/>
    </location>
</feature>
<dbReference type="PROSITE" id="PS00108">
    <property type="entry name" value="PROTEIN_KINASE_ST"/>
    <property type="match status" value="1"/>
</dbReference>
<dbReference type="InterPro" id="IPR008271">
    <property type="entry name" value="Ser/Thr_kinase_AS"/>
</dbReference>
<dbReference type="InterPro" id="IPR000719">
    <property type="entry name" value="Prot_kinase_dom"/>
</dbReference>
<evidence type="ECO:0000256" key="9">
    <source>
        <dbReference type="ARBA" id="ARBA00048679"/>
    </source>
</evidence>
<feature type="region of interest" description="Disordered" evidence="11">
    <location>
        <begin position="392"/>
        <end position="420"/>
    </location>
</feature>
<evidence type="ECO:0000256" key="2">
    <source>
        <dbReference type="ARBA" id="ARBA00012513"/>
    </source>
</evidence>
<dbReference type="SUPFAM" id="SSF56112">
    <property type="entry name" value="Protein kinase-like (PK-like)"/>
    <property type="match status" value="1"/>
</dbReference>
<evidence type="ECO:0000256" key="3">
    <source>
        <dbReference type="ARBA" id="ARBA00022527"/>
    </source>
</evidence>
<dbReference type="AlphaFoldDB" id="A0AAJ0BDV6"/>
<evidence type="ECO:0000313" key="14">
    <source>
        <dbReference type="Proteomes" id="UP001239445"/>
    </source>
</evidence>
<dbReference type="PANTHER" id="PTHR48012:SF10">
    <property type="entry name" value="FI20177P1"/>
    <property type="match status" value="1"/>
</dbReference>
<dbReference type="InterPro" id="IPR011009">
    <property type="entry name" value="Kinase-like_dom_sf"/>
</dbReference>
<evidence type="ECO:0000256" key="5">
    <source>
        <dbReference type="ARBA" id="ARBA00022741"/>
    </source>
</evidence>
<dbReference type="Proteomes" id="UP001239445">
    <property type="component" value="Unassembled WGS sequence"/>
</dbReference>
<comment type="similarity">
    <text evidence="1">Belongs to the protein kinase superfamily. STE Ser/Thr protein kinase family. STE20 subfamily.</text>
</comment>
<name>A0AAJ0BDV6_9PEZI</name>
<dbReference type="PANTHER" id="PTHR48012">
    <property type="entry name" value="STERILE20-LIKE KINASE, ISOFORM B-RELATED"/>
    <property type="match status" value="1"/>
</dbReference>
<feature type="region of interest" description="Disordered" evidence="11">
    <location>
        <begin position="570"/>
        <end position="596"/>
    </location>
</feature>
<comment type="catalytic activity">
    <reaction evidence="8">
        <text>L-threonyl-[protein] + ATP = O-phospho-L-threonyl-[protein] + ADP + H(+)</text>
        <dbReference type="Rhea" id="RHEA:46608"/>
        <dbReference type="Rhea" id="RHEA-COMP:11060"/>
        <dbReference type="Rhea" id="RHEA-COMP:11605"/>
        <dbReference type="ChEBI" id="CHEBI:15378"/>
        <dbReference type="ChEBI" id="CHEBI:30013"/>
        <dbReference type="ChEBI" id="CHEBI:30616"/>
        <dbReference type="ChEBI" id="CHEBI:61977"/>
        <dbReference type="ChEBI" id="CHEBI:456216"/>
        <dbReference type="EC" id="2.7.11.1"/>
    </reaction>
</comment>
<dbReference type="InterPro" id="IPR050629">
    <property type="entry name" value="STE20/SPS1-PAK"/>
</dbReference>
<evidence type="ECO:0000256" key="11">
    <source>
        <dbReference type="SAM" id="MobiDB-lite"/>
    </source>
</evidence>